<comment type="caution">
    <text evidence="2">The sequence shown here is derived from an EMBL/GenBank/DDBJ whole genome shotgun (WGS) entry which is preliminary data.</text>
</comment>
<dbReference type="PRINTS" id="PR00114">
    <property type="entry name" value="STPHPHTASE"/>
</dbReference>
<sequence>MQNFEAIKEVLKKESRLIQLPAQGKVVFVGDTHGDLEATETVLNLYLKPGYTLVFLGDYVDRGKYSRENIELLLKKKLEAPNQIFLLLGNHEGYPFVPFSGADFWYSLSKEEMIIFKEIFSLLPWVAVTSNGIMAVHALPPDLEEEDIEEIEPGKMHWYRMLWGEFVDRVGSYLGERWGRPIYGLTYFERALRQFKCKIIIRAHQTKLIPFMFEDRCLTLATSNTYEEYERIIAIADLENQNIKTAKDLEIISI</sequence>
<dbReference type="PANTHER" id="PTHR11668">
    <property type="entry name" value="SERINE/THREONINE PROTEIN PHOSPHATASE"/>
    <property type="match status" value="1"/>
</dbReference>
<dbReference type="SUPFAM" id="SSF56300">
    <property type="entry name" value="Metallo-dependent phosphatases"/>
    <property type="match status" value="1"/>
</dbReference>
<dbReference type="Proteomes" id="UP000886289">
    <property type="component" value="Unassembled WGS sequence"/>
</dbReference>
<reference evidence="2" key="1">
    <citation type="journal article" date="2020" name="mSystems">
        <title>Genome- and Community-Level Interaction Insights into Carbon Utilization and Element Cycling Functions of Hydrothermarchaeota in Hydrothermal Sediment.</title>
        <authorList>
            <person name="Zhou Z."/>
            <person name="Liu Y."/>
            <person name="Xu W."/>
            <person name="Pan J."/>
            <person name="Luo Z.H."/>
            <person name="Li M."/>
        </authorList>
    </citation>
    <scope>NUCLEOTIDE SEQUENCE [LARGE SCALE GENOMIC DNA]</scope>
    <source>
        <strain evidence="2">HyVt-233</strain>
    </source>
</reference>
<accession>A0A7C0Y4A4</accession>
<evidence type="ECO:0000313" key="2">
    <source>
        <dbReference type="EMBL" id="HDD43508.1"/>
    </source>
</evidence>
<dbReference type="CDD" id="cd00144">
    <property type="entry name" value="MPP_PPP_family"/>
    <property type="match status" value="1"/>
</dbReference>
<evidence type="ECO:0000259" key="1">
    <source>
        <dbReference type="SMART" id="SM00156"/>
    </source>
</evidence>
<dbReference type="SMART" id="SM00156">
    <property type="entry name" value="PP2Ac"/>
    <property type="match status" value="1"/>
</dbReference>
<gene>
    <name evidence="2" type="ORF">ENG63_01410</name>
</gene>
<dbReference type="AlphaFoldDB" id="A0A7C0Y4A4"/>
<organism evidence="2">
    <name type="scientific">Desulfofervidus auxilii</name>
    <dbReference type="NCBI Taxonomy" id="1621989"/>
    <lineage>
        <taxon>Bacteria</taxon>
        <taxon>Pseudomonadati</taxon>
        <taxon>Thermodesulfobacteriota</taxon>
        <taxon>Candidatus Desulfofervidia</taxon>
        <taxon>Candidatus Desulfofervidales</taxon>
        <taxon>Candidatus Desulfofervidaceae</taxon>
        <taxon>Candidatus Desulfofervidus</taxon>
    </lineage>
</organism>
<dbReference type="GO" id="GO:0016787">
    <property type="term" value="F:hydrolase activity"/>
    <property type="evidence" value="ECO:0007669"/>
    <property type="project" value="InterPro"/>
</dbReference>
<dbReference type="InterPro" id="IPR004843">
    <property type="entry name" value="Calcineurin-like_PHP"/>
</dbReference>
<dbReference type="InterPro" id="IPR050341">
    <property type="entry name" value="PP1_catalytic_subunit"/>
</dbReference>
<dbReference type="Gene3D" id="3.60.21.10">
    <property type="match status" value="1"/>
</dbReference>
<dbReference type="InterPro" id="IPR006186">
    <property type="entry name" value="Ser/Thr-sp_prot-phosphatase"/>
</dbReference>
<dbReference type="InterPro" id="IPR029052">
    <property type="entry name" value="Metallo-depent_PP-like"/>
</dbReference>
<protein>
    <submittedName>
        <fullName evidence="2">Serine/threonine protein phosphatase</fullName>
    </submittedName>
</protein>
<dbReference type="Pfam" id="PF00149">
    <property type="entry name" value="Metallophos"/>
    <property type="match status" value="1"/>
</dbReference>
<feature type="domain" description="Serine/threonine specific protein phosphatases" evidence="1">
    <location>
        <begin position="5"/>
        <end position="253"/>
    </location>
</feature>
<proteinExistence type="predicted"/>
<dbReference type="EMBL" id="DRBS01000057">
    <property type="protein sequence ID" value="HDD43508.1"/>
    <property type="molecule type" value="Genomic_DNA"/>
</dbReference>
<name>A0A7C0Y4A4_DESA2</name>
<dbReference type="PANTHER" id="PTHR11668:SF496">
    <property type="entry name" value="SERINE_THREONINE-PROTEIN PHOSPHATASE"/>
    <property type="match status" value="1"/>
</dbReference>